<reference evidence="13 14" key="1">
    <citation type="submission" date="2014-02" db="EMBL/GenBank/DDBJ databases">
        <title>The small core and large imbalanced accessory genome model reveals a collaborative survival strategy of Sorangium cellulosum strains in nature.</title>
        <authorList>
            <person name="Han K."/>
            <person name="Peng R."/>
            <person name="Blom J."/>
            <person name="Li Y.-Z."/>
        </authorList>
    </citation>
    <scope>NUCLEOTIDE SEQUENCE [LARGE SCALE GENOMIC DNA]</scope>
    <source>
        <strain evidence="13 14">So0008-312</strain>
    </source>
</reference>
<dbReference type="InterPro" id="IPR048634">
    <property type="entry name" value="SecD_SecF_C"/>
</dbReference>
<dbReference type="InterPro" id="IPR022813">
    <property type="entry name" value="SecD/SecF_arch_bac"/>
</dbReference>
<evidence type="ECO:0000313" key="13">
    <source>
        <dbReference type="EMBL" id="KYF66236.1"/>
    </source>
</evidence>
<comment type="caution">
    <text evidence="13">The sequence shown here is derived from an EMBL/GenBank/DDBJ whole genome shotgun (WGS) entry which is preliminary data.</text>
</comment>
<evidence type="ECO:0000256" key="2">
    <source>
        <dbReference type="ARBA" id="ARBA00022448"/>
    </source>
</evidence>
<feature type="transmembrane region" description="Helical" evidence="9">
    <location>
        <begin position="678"/>
        <end position="702"/>
    </location>
</feature>
<feature type="transmembrane region" description="Helical" evidence="9">
    <location>
        <begin position="80"/>
        <end position="97"/>
    </location>
</feature>
<evidence type="ECO:0000259" key="12">
    <source>
        <dbReference type="Pfam" id="PF22599"/>
    </source>
</evidence>
<evidence type="ECO:0000256" key="4">
    <source>
        <dbReference type="ARBA" id="ARBA00022692"/>
    </source>
</evidence>
<evidence type="ECO:0000256" key="6">
    <source>
        <dbReference type="ARBA" id="ARBA00022989"/>
    </source>
</evidence>
<evidence type="ECO:0000259" key="10">
    <source>
        <dbReference type="Pfam" id="PF02355"/>
    </source>
</evidence>
<dbReference type="RefSeq" id="WP_061610629.1">
    <property type="nucleotide sequence ID" value="NZ_JEMA01000762.1"/>
</dbReference>
<keyword evidence="3 9" id="KW-1003">Cell membrane</keyword>
<dbReference type="Pfam" id="PF21760">
    <property type="entry name" value="SecD_1st"/>
    <property type="match status" value="1"/>
</dbReference>
<feature type="transmembrane region" description="Helical" evidence="9">
    <location>
        <begin position="556"/>
        <end position="574"/>
    </location>
</feature>
<feature type="transmembrane region" description="Helical" evidence="9">
    <location>
        <begin position="53"/>
        <end position="73"/>
    </location>
</feature>
<evidence type="ECO:0000256" key="9">
    <source>
        <dbReference type="HAMAP-Rule" id="MF_01463"/>
    </source>
</evidence>
<comment type="subcellular location">
    <subcellularLocation>
        <location evidence="1 9">Cell membrane</location>
        <topology evidence="1 9">Multi-pass membrane protein</topology>
    </subcellularLocation>
</comment>
<feature type="transmembrane region" description="Helical" evidence="9">
    <location>
        <begin position="30"/>
        <end position="47"/>
    </location>
</feature>
<comment type="subunit">
    <text evidence="9">Forms a complex with SecF. Part of the essential Sec protein translocation apparatus which comprises SecA, SecYEG and auxiliary proteins SecDF. Other proteins may also be involved.</text>
</comment>
<evidence type="ECO:0000259" key="11">
    <source>
        <dbReference type="Pfam" id="PF21760"/>
    </source>
</evidence>
<dbReference type="InterPro" id="IPR055344">
    <property type="entry name" value="SecD_SecF_C_bact"/>
</dbReference>
<dbReference type="GO" id="GO:0065002">
    <property type="term" value="P:intracellular protein transmembrane transport"/>
    <property type="evidence" value="ECO:0007669"/>
    <property type="project" value="UniProtKB-UniRule"/>
</dbReference>
<accession>A0A150QET7</accession>
<sequence length="717" mass="79172">MLLNIFQFGFAGVAGLCLLGAWLSRPRRGVFAWAALAAGAAAIAAHYHVFWALATFGLMVPWALLCAGPWIDFAWRAKTGFVLFLALGSALCIYPTYHDERHGRPDQSGLSSEELSEQETRAQRGELGFSRFLTSNIPFRLVRGLDLKGGLRLVYTVDVDEAISDKRDRYYDDLRGALSRSFGFTQGDKPPTIEEMQKLQTKLRIEKSREQADTIVITFNDPADSEKINDEFLSKFLGELQLQRSVDRNVARFRIRDEVSSGIRERAVTQAKETVLRRVDGLGLKEASVSTRDEDVIIEVPGDDENAFNTIREIISQTARLEFKMVDDDQDFFEPIARSAKEEDLPKGLTFSIENAPVGPGKTKPVHFARMVRAEHEEMRDTLKRLREWVGTLQVPPDNEVGYGKLYEYNEEKDAIEEIGWRTYFLFSKAEITGDMVRDAQALPDQSEGGLGGWYVSMEFTPLGADRFEDITGRNIKRRFAIILDEKVESAPVIQTKIGGGRAQITMGSQNPDQQLQDARKLELVLRSGALPAPISPSNEQRIGPSLGKDAIQQSMKGAIASGLLVVVFMVVIYSRAGLIADVAVIFNLILQIAVLAMFGASMTLPGIAGLVLTMGIAVDANVLINERIREELRAGKSPRAAVDVGYDKAFSAILDGHVTTLISGLILAQYGTGPIKGFAITLIVGIAISLFTGVVCTRLMFDWAVRGRKIKTLSLG</sequence>
<feature type="domain" description="Protein export membrane protein SecD/SecF C-terminal" evidence="10">
    <location>
        <begin position="539"/>
        <end position="694"/>
    </location>
</feature>
<dbReference type="InterPro" id="IPR054384">
    <property type="entry name" value="SecDF_P1_head"/>
</dbReference>
<organism evidence="13 14">
    <name type="scientific">Sorangium cellulosum</name>
    <name type="common">Polyangium cellulosum</name>
    <dbReference type="NCBI Taxonomy" id="56"/>
    <lineage>
        <taxon>Bacteria</taxon>
        <taxon>Pseudomonadati</taxon>
        <taxon>Myxococcota</taxon>
        <taxon>Polyangia</taxon>
        <taxon>Polyangiales</taxon>
        <taxon>Polyangiaceae</taxon>
        <taxon>Sorangium</taxon>
    </lineage>
</organism>
<keyword evidence="7 9" id="KW-0811">Translocation</keyword>
<dbReference type="PANTHER" id="PTHR30081:SF1">
    <property type="entry name" value="PROTEIN TRANSLOCASE SUBUNIT SECD"/>
    <property type="match status" value="1"/>
</dbReference>
<feature type="domain" description="SecDF P1 head subdomain" evidence="12">
    <location>
        <begin position="423"/>
        <end position="533"/>
    </location>
</feature>
<keyword evidence="2 9" id="KW-0813">Transport</keyword>
<comment type="function">
    <text evidence="9">Part of the Sec protein translocase complex. Interacts with the SecYEG preprotein conducting channel. SecDF uses the proton motive force (PMF) to complete protein translocation after the ATP-dependent function of SecA.</text>
</comment>
<dbReference type="Pfam" id="PF02355">
    <property type="entry name" value="SecD_SecF_C"/>
    <property type="match status" value="1"/>
</dbReference>
<dbReference type="GO" id="GO:0006605">
    <property type="term" value="P:protein targeting"/>
    <property type="evidence" value="ECO:0007669"/>
    <property type="project" value="UniProtKB-UniRule"/>
</dbReference>
<evidence type="ECO:0000256" key="1">
    <source>
        <dbReference type="ARBA" id="ARBA00004651"/>
    </source>
</evidence>
<feature type="domain" description="Protein translocase subunit SecDF P1" evidence="11">
    <location>
        <begin position="268"/>
        <end position="328"/>
    </location>
</feature>
<comment type="similarity">
    <text evidence="9">Belongs to the SecD/SecF family. SecD subfamily.</text>
</comment>
<evidence type="ECO:0000256" key="5">
    <source>
        <dbReference type="ARBA" id="ARBA00022927"/>
    </source>
</evidence>
<dbReference type="EMBL" id="JEMA01000762">
    <property type="protein sequence ID" value="KYF66236.1"/>
    <property type="molecule type" value="Genomic_DNA"/>
</dbReference>
<dbReference type="NCBIfam" id="TIGR00916">
    <property type="entry name" value="2A0604s01"/>
    <property type="match status" value="1"/>
</dbReference>
<dbReference type="PRINTS" id="PR00702">
    <property type="entry name" value="ACRIFLAVINRP"/>
</dbReference>
<dbReference type="GO" id="GO:0005886">
    <property type="term" value="C:plasma membrane"/>
    <property type="evidence" value="ECO:0007669"/>
    <property type="project" value="UniProtKB-SubCell"/>
</dbReference>
<dbReference type="Gene3D" id="3.30.70.3220">
    <property type="match status" value="1"/>
</dbReference>
<dbReference type="Pfam" id="PF22599">
    <property type="entry name" value="SecDF_P1_head"/>
    <property type="match status" value="1"/>
</dbReference>
<dbReference type="PANTHER" id="PTHR30081">
    <property type="entry name" value="PROTEIN-EXPORT MEMBRANE PROTEIN SEC"/>
    <property type="match status" value="1"/>
</dbReference>
<protein>
    <recommendedName>
        <fullName evidence="9">Protein translocase subunit SecD</fullName>
    </recommendedName>
</protein>
<dbReference type="OrthoDB" id="9805019at2"/>
<dbReference type="InterPro" id="IPR005791">
    <property type="entry name" value="SecD"/>
</dbReference>
<dbReference type="InterPro" id="IPR048631">
    <property type="entry name" value="SecD_1st"/>
</dbReference>
<evidence type="ECO:0000256" key="8">
    <source>
        <dbReference type="ARBA" id="ARBA00023136"/>
    </source>
</evidence>
<name>A0A150QET7_SORCE</name>
<keyword evidence="4 9" id="KW-0812">Transmembrane</keyword>
<dbReference type="Gene3D" id="3.30.1360.200">
    <property type="match status" value="1"/>
</dbReference>
<keyword evidence="5 9" id="KW-0653">Protein transport</keyword>
<feature type="transmembrane region" description="Helical" evidence="9">
    <location>
        <begin position="6"/>
        <end position="23"/>
    </location>
</feature>
<dbReference type="GO" id="GO:0043952">
    <property type="term" value="P:protein transport by the Sec complex"/>
    <property type="evidence" value="ECO:0007669"/>
    <property type="project" value="UniProtKB-UniRule"/>
</dbReference>
<gene>
    <name evidence="9" type="primary">secD</name>
    <name evidence="13" type="ORF">BE15_14675</name>
</gene>
<keyword evidence="8 9" id="KW-0472">Membrane</keyword>
<dbReference type="NCBIfam" id="TIGR01129">
    <property type="entry name" value="secD"/>
    <property type="match status" value="1"/>
</dbReference>
<evidence type="ECO:0000256" key="7">
    <source>
        <dbReference type="ARBA" id="ARBA00023010"/>
    </source>
</evidence>
<dbReference type="HAMAP" id="MF_01463_B">
    <property type="entry name" value="SecD_B"/>
    <property type="match status" value="1"/>
</dbReference>
<dbReference type="InterPro" id="IPR001036">
    <property type="entry name" value="Acrflvin-R"/>
</dbReference>
<dbReference type="FunFam" id="1.20.1640.10:FF:000004">
    <property type="entry name" value="Protein translocase subunit SecD"/>
    <property type="match status" value="1"/>
</dbReference>
<keyword evidence="6 9" id="KW-1133">Transmembrane helix</keyword>
<dbReference type="AlphaFoldDB" id="A0A150QET7"/>
<evidence type="ECO:0000256" key="3">
    <source>
        <dbReference type="ARBA" id="ARBA00022475"/>
    </source>
</evidence>
<dbReference type="SUPFAM" id="SSF82866">
    <property type="entry name" value="Multidrug efflux transporter AcrB transmembrane domain"/>
    <property type="match status" value="1"/>
</dbReference>
<proteinExistence type="inferred from homology"/>
<dbReference type="GO" id="GO:0015450">
    <property type="term" value="F:protein-transporting ATPase activity"/>
    <property type="evidence" value="ECO:0007669"/>
    <property type="project" value="InterPro"/>
</dbReference>
<dbReference type="Proteomes" id="UP000075260">
    <property type="component" value="Unassembled WGS sequence"/>
</dbReference>
<evidence type="ECO:0000313" key="14">
    <source>
        <dbReference type="Proteomes" id="UP000075260"/>
    </source>
</evidence>
<dbReference type="Gene3D" id="1.20.1640.10">
    <property type="entry name" value="Multidrug efflux transporter AcrB transmembrane domain"/>
    <property type="match status" value="1"/>
</dbReference>